<dbReference type="GO" id="GO:0019028">
    <property type="term" value="C:viral capsid"/>
    <property type="evidence" value="ECO:0007669"/>
    <property type="project" value="UniProtKB-KW"/>
</dbReference>
<reference evidence="1" key="1">
    <citation type="submission" date="2020-09" db="EMBL/GenBank/DDBJ databases">
        <title>Leviviricetes taxonomy.</title>
        <authorList>
            <person name="Stockdale S.R."/>
            <person name="Callanan J."/>
            <person name="Adriaenssens E.M."/>
            <person name="Kuhn J.H."/>
            <person name="Rumnieks J."/>
            <person name="Shkoporov A."/>
            <person name="Draper L.A."/>
            <person name="Ross P."/>
            <person name="Hill C."/>
        </authorList>
    </citation>
    <scope>NUCLEOTIDE SEQUENCE</scope>
</reference>
<sequence>MPLTITTLNNEAAVAKTFTEIAKDRNSAEWLNTTDSTSALDIRLVVKQQLIGRSKTGVQIRRSLVQTKAIAPTSVVIGGNTTNVNEEITVNLTITTPVGLATLTTTQRKDLVAFIRNFVTAANVEALAQGQV</sequence>
<name>A0A8S5L177_9VIRU</name>
<keyword evidence="1" id="KW-0946">Virion</keyword>
<dbReference type="KEGG" id="vg:80401028"/>
<evidence type="ECO:0000313" key="1">
    <source>
        <dbReference type="EMBL" id="DAD51180.1"/>
    </source>
</evidence>
<gene>
    <name evidence="1" type="primary">SRR7976325_11_2</name>
</gene>
<keyword evidence="2" id="KW-1185">Reference proteome</keyword>
<dbReference type="Proteomes" id="UP000682376">
    <property type="component" value="Segment"/>
</dbReference>
<evidence type="ECO:0000313" key="2">
    <source>
        <dbReference type="Proteomes" id="UP000682376"/>
    </source>
</evidence>
<dbReference type="EMBL" id="BK013744">
    <property type="protein sequence ID" value="DAD51180.1"/>
    <property type="molecule type" value="Genomic_RNA"/>
</dbReference>
<proteinExistence type="predicted"/>
<dbReference type="GeneID" id="80401028"/>
<accession>A0A8S5L177</accession>
<dbReference type="RefSeq" id="YP_010771324.1">
    <property type="nucleotide sequence ID" value="NC_074555.1"/>
</dbReference>
<protein>
    <submittedName>
        <fullName evidence="1">Coat protein</fullName>
    </submittedName>
</protein>
<organism evidence="1 2">
    <name type="scientific">ssRNA phage SRR7976325_11</name>
    <dbReference type="NCBI Taxonomy" id="2786698"/>
    <lineage>
        <taxon>Viruses</taxon>
        <taxon>Riboviria</taxon>
        <taxon>Orthornavirae</taxon>
        <taxon>Lenarviricota</taxon>
        <taxon>Leviviricetes</taxon>
        <taxon>Nicedsevirus</taxon>
        <taxon>Nicedsevirus caenivivens</taxon>
    </lineage>
</organism>
<keyword evidence="1" id="KW-0167">Capsid protein</keyword>